<evidence type="ECO:0000256" key="2">
    <source>
        <dbReference type="ARBA" id="ARBA00005080"/>
    </source>
</evidence>
<dbReference type="NCBIfam" id="NF006825">
    <property type="entry name" value="PRK09347.1-2"/>
    <property type="match status" value="1"/>
</dbReference>
<comment type="catalytic activity">
    <reaction evidence="1 6">
        <text>GTP + H2O = 7,8-dihydroneopterin 3'-triphosphate + formate + H(+)</text>
        <dbReference type="Rhea" id="RHEA:17473"/>
        <dbReference type="ChEBI" id="CHEBI:15377"/>
        <dbReference type="ChEBI" id="CHEBI:15378"/>
        <dbReference type="ChEBI" id="CHEBI:15740"/>
        <dbReference type="ChEBI" id="CHEBI:37565"/>
        <dbReference type="ChEBI" id="CHEBI:58462"/>
        <dbReference type="EC" id="3.5.4.16"/>
    </reaction>
</comment>
<feature type="binding site" evidence="6">
    <location>
        <position position="75"/>
    </location>
    <ligand>
        <name>Zn(2+)</name>
        <dbReference type="ChEBI" id="CHEBI:29105"/>
    </ligand>
</feature>
<keyword evidence="6" id="KW-0342">GTP-binding</keyword>
<keyword evidence="6" id="KW-0479">Metal-binding</keyword>
<evidence type="ECO:0000313" key="8">
    <source>
        <dbReference type="EMBL" id="MFC0269256.1"/>
    </source>
</evidence>
<name>A0ABV6G760_9GAMM</name>
<evidence type="ECO:0000259" key="7">
    <source>
        <dbReference type="Pfam" id="PF01227"/>
    </source>
</evidence>
<dbReference type="Gene3D" id="1.10.286.10">
    <property type="match status" value="1"/>
</dbReference>
<dbReference type="PANTHER" id="PTHR11109:SF7">
    <property type="entry name" value="GTP CYCLOHYDROLASE 1"/>
    <property type="match status" value="1"/>
</dbReference>
<dbReference type="EC" id="3.5.4.16" evidence="6"/>
<keyword evidence="5 6" id="KW-0378">Hydrolase</keyword>
<dbReference type="NCBIfam" id="NF006826">
    <property type="entry name" value="PRK09347.1-3"/>
    <property type="match status" value="1"/>
</dbReference>
<feature type="binding site" evidence="6">
    <location>
        <position position="78"/>
    </location>
    <ligand>
        <name>Zn(2+)</name>
        <dbReference type="ChEBI" id="CHEBI:29105"/>
    </ligand>
</feature>
<keyword evidence="6" id="KW-0547">Nucleotide-binding</keyword>
<dbReference type="EMBL" id="JBHLVX010000055">
    <property type="protein sequence ID" value="MFC0269256.1"/>
    <property type="molecule type" value="Genomic_DNA"/>
</dbReference>
<dbReference type="NCBIfam" id="TIGR00063">
    <property type="entry name" value="folE"/>
    <property type="match status" value="1"/>
</dbReference>
<dbReference type="InterPro" id="IPR001474">
    <property type="entry name" value="GTP_CycHdrlase_I"/>
</dbReference>
<organism evidence="8 9">
    <name type="scientific">Kushneria aurantia</name>
    <dbReference type="NCBI Taxonomy" id="504092"/>
    <lineage>
        <taxon>Bacteria</taxon>
        <taxon>Pseudomonadati</taxon>
        <taxon>Pseudomonadota</taxon>
        <taxon>Gammaproteobacteria</taxon>
        <taxon>Oceanospirillales</taxon>
        <taxon>Halomonadaceae</taxon>
        <taxon>Kushneria</taxon>
    </lineage>
</organism>
<dbReference type="SUPFAM" id="SSF55620">
    <property type="entry name" value="Tetrahydrobiopterin biosynthesis enzymes-like"/>
    <property type="match status" value="1"/>
</dbReference>
<keyword evidence="6" id="KW-0862">Zinc</keyword>
<evidence type="ECO:0000256" key="3">
    <source>
        <dbReference type="ARBA" id="ARBA00008085"/>
    </source>
</evidence>
<accession>A0ABV6G760</accession>
<evidence type="ECO:0000256" key="6">
    <source>
        <dbReference type="HAMAP-Rule" id="MF_00223"/>
    </source>
</evidence>
<dbReference type="InterPro" id="IPR018234">
    <property type="entry name" value="GTP_CycHdrlase_I_CS"/>
</dbReference>
<dbReference type="PANTHER" id="PTHR11109">
    <property type="entry name" value="GTP CYCLOHYDROLASE I"/>
    <property type="match status" value="1"/>
</dbReference>
<feature type="domain" description="GTP cyclohydrolase I" evidence="7">
    <location>
        <begin position="5"/>
        <end position="182"/>
    </location>
</feature>
<evidence type="ECO:0000256" key="5">
    <source>
        <dbReference type="ARBA" id="ARBA00022801"/>
    </source>
</evidence>
<dbReference type="PROSITE" id="PS00859">
    <property type="entry name" value="GTP_CYCLOHYDROL_1_1"/>
    <property type="match status" value="1"/>
</dbReference>
<comment type="similarity">
    <text evidence="3 6">Belongs to the GTP cyclohydrolase I family.</text>
</comment>
<feature type="binding site" evidence="6">
    <location>
        <position position="146"/>
    </location>
    <ligand>
        <name>Zn(2+)</name>
        <dbReference type="ChEBI" id="CHEBI:29105"/>
    </ligand>
</feature>
<dbReference type="Proteomes" id="UP001589814">
    <property type="component" value="Unassembled WGS sequence"/>
</dbReference>
<protein>
    <recommendedName>
        <fullName evidence="6">GTP cyclohydrolase 1</fullName>
        <ecNumber evidence="6">3.5.4.16</ecNumber>
    </recommendedName>
    <alternativeName>
        <fullName evidence="6">GTP cyclohydrolase I</fullName>
        <shortName evidence="6">GTP-CH-I</shortName>
    </alternativeName>
</protein>
<dbReference type="RefSeq" id="WP_019951498.1">
    <property type="nucleotide sequence ID" value="NZ_JBHLVX010000055.1"/>
</dbReference>
<dbReference type="Gene3D" id="3.30.1130.10">
    <property type="match status" value="1"/>
</dbReference>
<dbReference type="HAMAP" id="MF_00223">
    <property type="entry name" value="FolE"/>
    <property type="match status" value="1"/>
</dbReference>
<proteinExistence type="inferred from homology"/>
<dbReference type="Pfam" id="PF01227">
    <property type="entry name" value="GTP_cyclohydroI"/>
    <property type="match status" value="1"/>
</dbReference>
<comment type="subunit">
    <text evidence="6">Homopolymer.</text>
</comment>
<evidence type="ECO:0000256" key="1">
    <source>
        <dbReference type="ARBA" id="ARBA00001052"/>
    </source>
</evidence>
<dbReference type="CDD" id="cd00642">
    <property type="entry name" value="GTP_cyclohydro1"/>
    <property type="match status" value="1"/>
</dbReference>
<evidence type="ECO:0000256" key="4">
    <source>
        <dbReference type="ARBA" id="ARBA00022563"/>
    </source>
</evidence>
<dbReference type="InterPro" id="IPR043134">
    <property type="entry name" value="GTP-CH-I_N"/>
</dbReference>
<comment type="caution">
    <text evidence="8">The sequence shown here is derived from an EMBL/GenBank/DDBJ whole genome shotgun (WGS) entry which is preliminary data.</text>
</comment>
<dbReference type="InterPro" id="IPR043133">
    <property type="entry name" value="GTP-CH-I_C/QueF"/>
</dbReference>
<comment type="pathway">
    <text evidence="2 6">Cofactor biosynthesis; 7,8-dihydroneopterin triphosphate biosynthesis; 7,8-dihydroneopterin triphosphate from GTP: step 1/1.</text>
</comment>
<dbReference type="GO" id="GO:0003934">
    <property type="term" value="F:GTP cyclohydrolase I activity"/>
    <property type="evidence" value="ECO:0007669"/>
    <property type="project" value="UniProtKB-EC"/>
</dbReference>
<sequence length="184" mass="20885">MTEDMEHHYRDIISALGEDPNREGLRDTPQRAAKAMSFLTGGYHQHLDDIINGAVFSSDTDEMVIVQDIELYSLCEHHMLPFIGKCHIGYLPRGKVLGLSKLARIVDMYARRLQIQEELTRQIATAISQATDARGVGVIIEARHMCMMMRGVQKQNSSMKTSVMLGDFRDNLPTRQEFLNLVYS</sequence>
<evidence type="ECO:0000313" key="9">
    <source>
        <dbReference type="Proteomes" id="UP001589814"/>
    </source>
</evidence>
<dbReference type="InterPro" id="IPR020602">
    <property type="entry name" value="GTP_CycHdrlase_I_dom"/>
</dbReference>
<gene>
    <name evidence="6 8" type="primary">folE</name>
    <name evidence="8" type="ORF">ACFFHW_14895</name>
</gene>
<keyword evidence="4 6" id="KW-0554">One-carbon metabolism</keyword>
<reference evidence="8 9" key="1">
    <citation type="submission" date="2024-09" db="EMBL/GenBank/DDBJ databases">
        <authorList>
            <person name="Sun Q."/>
            <person name="Mori K."/>
        </authorList>
    </citation>
    <scope>NUCLEOTIDE SEQUENCE [LARGE SCALE GENOMIC DNA]</scope>
    <source>
        <strain evidence="8 9">CCM 7415</strain>
    </source>
</reference>
<keyword evidence="9" id="KW-1185">Reference proteome</keyword>